<dbReference type="Proteomes" id="UP000216107">
    <property type="component" value="Unassembled WGS sequence"/>
</dbReference>
<comment type="caution">
    <text evidence="3">The sequence shown here is derived from an EMBL/GenBank/DDBJ whole genome shotgun (WGS) entry which is preliminary data.</text>
</comment>
<dbReference type="EMBL" id="MDUX01000068">
    <property type="protein sequence ID" value="KAF7598035.1"/>
    <property type="molecule type" value="Genomic_DNA"/>
</dbReference>
<gene>
    <name evidence="2" type="ORF">BGI27_15460</name>
    <name evidence="3" type="ORF">CGU29_15450</name>
</gene>
<dbReference type="EMBL" id="NMRN01000070">
    <property type="protein sequence ID" value="PAS91617.1"/>
    <property type="molecule type" value="Genomic_DNA"/>
</dbReference>
<feature type="compositionally biased region" description="Basic and acidic residues" evidence="1">
    <location>
        <begin position="173"/>
        <end position="183"/>
    </location>
</feature>
<protein>
    <submittedName>
        <fullName evidence="3">Uncharacterized protein</fullName>
    </submittedName>
</protein>
<evidence type="ECO:0000256" key="1">
    <source>
        <dbReference type="SAM" id="MobiDB-lite"/>
    </source>
</evidence>
<reference evidence="3 4" key="2">
    <citation type="submission" date="2017-07" db="EMBL/GenBank/DDBJ databases">
        <title>Candidatus Dactylopiibacterium carminicum, a nitrogen-fixing symbiont of the cochineal insect Dactylopius coccus and Dactylopius opuntiae (Hemiptera: Coccoidea: Dactylopiidae).</title>
        <authorList>
            <person name="Vera A."/>
        </authorList>
    </citation>
    <scope>NUCLEOTIDE SEQUENCE [LARGE SCALE GENOMIC DNA]</scope>
    <source>
        <strain evidence="3 4">NFDCM</strain>
    </source>
</reference>
<evidence type="ECO:0000313" key="3">
    <source>
        <dbReference type="EMBL" id="PAS91617.1"/>
    </source>
</evidence>
<evidence type="ECO:0000313" key="4">
    <source>
        <dbReference type="Proteomes" id="UP000216107"/>
    </source>
</evidence>
<reference evidence="2 5" key="1">
    <citation type="submission" date="2016-08" db="EMBL/GenBank/DDBJ databases">
        <title>Candidatus Dactylopiibacterium carminicum genome sequence.</title>
        <authorList>
            <person name="Ramirez-Puebla S.T."/>
            <person name="Ormeno-Orrillo E."/>
            <person name="Vera-Ponce De Leon A."/>
            <person name="Luis L."/>
            <person name="Sanchez-Flores A."/>
            <person name="Monica R."/>
            <person name="Martinez-Romero E."/>
        </authorList>
    </citation>
    <scope>NUCLEOTIDE SEQUENCE [LARGE SCALE GENOMIC DNA]</scope>
    <source>
        <strain evidence="2">END1</strain>
    </source>
</reference>
<dbReference type="AlphaFoldDB" id="A0A272ENB6"/>
<proteinExistence type="predicted"/>
<evidence type="ECO:0000313" key="2">
    <source>
        <dbReference type="EMBL" id="KAF7598035.1"/>
    </source>
</evidence>
<keyword evidence="5" id="KW-1185">Reference proteome</keyword>
<name>A0A272ENB6_9RHOO</name>
<dbReference type="Proteomes" id="UP000623509">
    <property type="component" value="Unassembled WGS sequence"/>
</dbReference>
<evidence type="ECO:0000313" key="5">
    <source>
        <dbReference type="Proteomes" id="UP000623509"/>
    </source>
</evidence>
<sequence length="225" mass="24444">MLRVGRHDGLRECALVGRISSSQCIGDTACGFALSGLPARASVRSERWPRRGGRRRHRRGFCGGLCCFARWLEQQGVFTAQCKAAIERHAYCERRMITGRRVQYEQPAIALQTQSCLTQPGQLVGLIARWCQTDAFKTDFFAGVALDGYLDPQRFTDVAVAGGGTKADATRPPADHAERQRKGADEPLGLMAAVKRAGVHALVISGLAPGASILRCVLHVFGLKP</sequence>
<organism evidence="3 4">
    <name type="scientific">Candidatus Dactylopiibacterium carminicum</name>
    <dbReference type="NCBI Taxonomy" id="857335"/>
    <lineage>
        <taxon>Bacteria</taxon>
        <taxon>Pseudomonadati</taxon>
        <taxon>Pseudomonadota</taxon>
        <taxon>Betaproteobacteria</taxon>
        <taxon>Rhodocyclales</taxon>
        <taxon>Rhodocyclaceae</taxon>
        <taxon>Candidatus Dactylopiibacterium</taxon>
    </lineage>
</organism>
<feature type="region of interest" description="Disordered" evidence="1">
    <location>
        <begin position="163"/>
        <end position="183"/>
    </location>
</feature>
<accession>A0A272ENB6</accession>